<dbReference type="Pfam" id="PF26061">
    <property type="entry name" value="DUF8021"/>
    <property type="match status" value="1"/>
</dbReference>
<name>A0A7I7S4Y0_9MYCO</name>
<dbReference type="AlphaFoldDB" id="A0A7I7S4Y0"/>
<evidence type="ECO:0000313" key="2">
    <source>
        <dbReference type="EMBL" id="BBY51306.1"/>
    </source>
</evidence>
<dbReference type="EMBL" id="AP022593">
    <property type="protein sequence ID" value="BBY51306.1"/>
    <property type="molecule type" value="Genomic_DNA"/>
</dbReference>
<dbReference type="InterPro" id="IPR058334">
    <property type="entry name" value="DUF8021"/>
</dbReference>
<proteinExistence type="predicted"/>
<organism evidence="2 3">
    <name type="scientific">Mycolicibacterium arabiense</name>
    <dbReference type="NCBI Taxonomy" id="1286181"/>
    <lineage>
        <taxon>Bacteria</taxon>
        <taxon>Bacillati</taxon>
        <taxon>Actinomycetota</taxon>
        <taxon>Actinomycetes</taxon>
        <taxon>Mycobacteriales</taxon>
        <taxon>Mycobacteriaceae</taxon>
        <taxon>Mycolicibacterium</taxon>
    </lineage>
</organism>
<dbReference type="SUPFAM" id="SSF54427">
    <property type="entry name" value="NTF2-like"/>
    <property type="match status" value="1"/>
</dbReference>
<dbReference type="KEGG" id="marz:MARA_47740"/>
<keyword evidence="3" id="KW-1185">Reference proteome</keyword>
<gene>
    <name evidence="2" type="ORF">MARA_47740</name>
</gene>
<reference evidence="2 3" key="1">
    <citation type="journal article" date="2019" name="Emerg. Microbes Infect.">
        <title>Comprehensive subspecies identification of 175 nontuberculous mycobacteria species based on 7547 genomic profiles.</title>
        <authorList>
            <person name="Matsumoto Y."/>
            <person name="Kinjo T."/>
            <person name="Motooka D."/>
            <person name="Nabeya D."/>
            <person name="Jung N."/>
            <person name="Uechi K."/>
            <person name="Horii T."/>
            <person name="Iida T."/>
            <person name="Fujita J."/>
            <person name="Nakamura S."/>
        </authorList>
    </citation>
    <scope>NUCLEOTIDE SEQUENCE [LARGE SCALE GENOMIC DNA]</scope>
    <source>
        <strain evidence="2 3">JCM 18538</strain>
    </source>
</reference>
<geneLocation type="plasmid" evidence="3">
    <name>pjcm18538 dna</name>
</geneLocation>
<accession>A0A7I7S4Y0</accession>
<evidence type="ECO:0000259" key="1">
    <source>
        <dbReference type="Pfam" id="PF26061"/>
    </source>
</evidence>
<protein>
    <recommendedName>
        <fullName evidence="1">DUF8021 domain-containing protein</fullName>
    </recommendedName>
</protein>
<feature type="domain" description="DUF8021" evidence="1">
    <location>
        <begin position="28"/>
        <end position="137"/>
    </location>
</feature>
<sequence>MTEGRSEATRDVIGEGRSEATRDVIGEAQRIEAAKAYIRALADHRADDVPFAPDCTRVELGVKTGFSGDHLRRSLNKGLQYKVIEQTTTPDVTVDGNAVRARFDVVTKPSLAGRRVCAHVDETFTFSPDGLIQHIRADLRPFIK</sequence>
<dbReference type="Gene3D" id="3.10.450.50">
    <property type="match status" value="1"/>
</dbReference>
<dbReference type="Proteomes" id="UP000467428">
    <property type="component" value="Chromosome"/>
</dbReference>
<dbReference type="InterPro" id="IPR032710">
    <property type="entry name" value="NTF2-like_dom_sf"/>
</dbReference>
<evidence type="ECO:0000313" key="3">
    <source>
        <dbReference type="Proteomes" id="UP000467428"/>
    </source>
</evidence>